<dbReference type="NCBIfam" id="NF000595">
    <property type="entry name" value="PRK00015.1-3"/>
    <property type="match status" value="1"/>
</dbReference>
<evidence type="ECO:0000256" key="10">
    <source>
        <dbReference type="ARBA" id="ARBA00022723"/>
    </source>
</evidence>
<protein>
    <recommendedName>
        <fullName evidence="7 14">Ribonuclease HII</fullName>
        <shortName evidence="14">RNase HII</shortName>
        <ecNumber evidence="6 14">3.1.26.4</ecNumber>
    </recommendedName>
</protein>
<evidence type="ECO:0000259" key="17">
    <source>
        <dbReference type="PROSITE" id="PS51975"/>
    </source>
</evidence>
<name>A0AA44BD33_9CLOT</name>
<evidence type="ECO:0000256" key="9">
    <source>
        <dbReference type="ARBA" id="ARBA00022722"/>
    </source>
</evidence>
<dbReference type="HAMAP" id="MF_00052_B">
    <property type="entry name" value="RNase_HII_B"/>
    <property type="match status" value="1"/>
</dbReference>
<comment type="function">
    <text evidence="3 14 16">Endonuclease that specifically degrades the RNA of RNA-DNA hybrids.</text>
</comment>
<organism evidence="18 19">
    <name type="scientific">Isachenkonia alkalipeptolytica</name>
    <dbReference type="NCBI Taxonomy" id="2565777"/>
    <lineage>
        <taxon>Bacteria</taxon>
        <taxon>Bacillati</taxon>
        <taxon>Bacillota</taxon>
        <taxon>Clostridia</taxon>
        <taxon>Eubacteriales</taxon>
        <taxon>Clostridiaceae</taxon>
        <taxon>Isachenkonia</taxon>
    </lineage>
</organism>
<evidence type="ECO:0000256" key="16">
    <source>
        <dbReference type="RuleBase" id="RU003515"/>
    </source>
</evidence>
<dbReference type="Proteomes" id="UP000449710">
    <property type="component" value="Unassembled WGS sequence"/>
</dbReference>
<reference evidence="18 19" key="1">
    <citation type="submission" date="2019-04" db="EMBL/GenBank/DDBJ databases">
        <title>Isachenkonia alkalipeptolytica gen. nov. sp. nov. a new anaerobic, alkiliphilic organothrophic bacterium capable to reduce synthesized ferrihydrite isolated from a soda lake.</title>
        <authorList>
            <person name="Toshchakov S.V."/>
            <person name="Zavarzina D.G."/>
            <person name="Zhilina T.N."/>
            <person name="Kostrikina N.A."/>
            <person name="Kublanov I.V."/>
        </authorList>
    </citation>
    <scope>NUCLEOTIDE SEQUENCE [LARGE SCALE GENOMIC DNA]</scope>
    <source>
        <strain evidence="18 19">Z-1701</strain>
    </source>
</reference>
<dbReference type="SUPFAM" id="SSF53098">
    <property type="entry name" value="Ribonuclease H-like"/>
    <property type="match status" value="1"/>
</dbReference>
<dbReference type="GO" id="GO:0004523">
    <property type="term" value="F:RNA-DNA hybrid ribonuclease activity"/>
    <property type="evidence" value="ECO:0007669"/>
    <property type="project" value="UniProtKB-UniRule"/>
</dbReference>
<dbReference type="GO" id="GO:0043137">
    <property type="term" value="P:DNA replication, removal of RNA primer"/>
    <property type="evidence" value="ECO:0007669"/>
    <property type="project" value="TreeGrafter"/>
</dbReference>
<dbReference type="GO" id="GO:0006298">
    <property type="term" value="P:mismatch repair"/>
    <property type="evidence" value="ECO:0007669"/>
    <property type="project" value="TreeGrafter"/>
</dbReference>
<dbReference type="Gene3D" id="3.30.420.10">
    <property type="entry name" value="Ribonuclease H-like superfamily/Ribonuclease H"/>
    <property type="match status" value="1"/>
</dbReference>
<evidence type="ECO:0000256" key="4">
    <source>
        <dbReference type="ARBA" id="ARBA00004496"/>
    </source>
</evidence>
<keyword evidence="13 14" id="KW-0464">Manganese</keyword>
<dbReference type="EC" id="3.1.26.4" evidence="6 14"/>
<keyword evidence="19" id="KW-1185">Reference proteome</keyword>
<comment type="catalytic activity">
    <reaction evidence="1 14 15 16">
        <text>Endonucleolytic cleavage to 5'-phosphomonoester.</text>
        <dbReference type="EC" id="3.1.26.4"/>
    </reaction>
</comment>
<evidence type="ECO:0000313" key="19">
    <source>
        <dbReference type="Proteomes" id="UP000449710"/>
    </source>
</evidence>
<dbReference type="InterPro" id="IPR036397">
    <property type="entry name" value="RNaseH_sf"/>
</dbReference>
<evidence type="ECO:0000256" key="8">
    <source>
        <dbReference type="ARBA" id="ARBA00022490"/>
    </source>
</evidence>
<dbReference type="CDD" id="cd07182">
    <property type="entry name" value="RNase_HII_bacteria_HII_like"/>
    <property type="match status" value="1"/>
</dbReference>
<dbReference type="AlphaFoldDB" id="A0AA44BD33"/>
<comment type="subcellular location">
    <subcellularLocation>
        <location evidence="4 14">Cytoplasm</location>
    </subcellularLocation>
</comment>
<evidence type="ECO:0000256" key="7">
    <source>
        <dbReference type="ARBA" id="ARBA00019179"/>
    </source>
</evidence>
<keyword evidence="11 14" id="KW-0255">Endonuclease</keyword>
<evidence type="ECO:0000256" key="12">
    <source>
        <dbReference type="ARBA" id="ARBA00022801"/>
    </source>
</evidence>
<dbReference type="EMBL" id="SUMG01000003">
    <property type="protein sequence ID" value="NBG87552.1"/>
    <property type="molecule type" value="Genomic_DNA"/>
</dbReference>
<keyword evidence="12 14" id="KW-0378">Hydrolase</keyword>
<accession>A0AA44BD33</accession>
<dbReference type="PANTHER" id="PTHR10954">
    <property type="entry name" value="RIBONUCLEASE H2 SUBUNIT A"/>
    <property type="match status" value="1"/>
</dbReference>
<evidence type="ECO:0000256" key="1">
    <source>
        <dbReference type="ARBA" id="ARBA00000077"/>
    </source>
</evidence>
<keyword evidence="10 14" id="KW-0479">Metal-binding</keyword>
<comment type="cofactor">
    <cofactor evidence="14 15">
        <name>Mn(2+)</name>
        <dbReference type="ChEBI" id="CHEBI:29035"/>
    </cofactor>
    <cofactor evidence="14 15">
        <name>Mg(2+)</name>
        <dbReference type="ChEBI" id="CHEBI:18420"/>
    </cofactor>
    <text evidence="14 15">Manganese or magnesium. Binds 1 divalent metal ion per monomer in the absence of substrate. May bind a second metal ion after substrate binding.</text>
</comment>
<evidence type="ECO:0000256" key="3">
    <source>
        <dbReference type="ARBA" id="ARBA00004065"/>
    </source>
</evidence>
<dbReference type="NCBIfam" id="NF000594">
    <property type="entry name" value="PRK00015.1-1"/>
    <property type="match status" value="1"/>
</dbReference>
<dbReference type="InterPro" id="IPR001352">
    <property type="entry name" value="RNase_HII/HIII"/>
</dbReference>
<dbReference type="InterPro" id="IPR024567">
    <property type="entry name" value="RNase_HII/HIII_dom"/>
</dbReference>
<evidence type="ECO:0000256" key="2">
    <source>
        <dbReference type="ARBA" id="ARBA00001946"/>
    </source>
</evidence>
<sequence>MDLLGTEKALHQKGYQKIACIDEVGRGCLCGPVTAAAVILPEGMLLEGVRDSKKLSPKKRETLYKVIEEKALAIGIGEVSPEEIDEINIKNATKKAMLLAIENLRTPAGEKVVPDYLLIDAETLNTPLPQEGILQGDGKVQGIAAASIIAKVSRDRLLVELGEKYPEYGLEKHKGYGTKIHREALEKFGPTGIHRKSFLTKMVLPKPGVGANHGS</sequence>
<dbReference type="GO" id="GO:0003723">
    <property type="term" value="F:RNA binding"/>
    <property type="evidence" value="ECO:0007669"/>
    <property type="project" value="UniProtKB-UniRule"/>
</dbReference>
<evidence type="ECO:0000256" key="5">
    <source>
        <dbReference type="ARBA" id="ARBA00007383"/>
    </source>
</evidence>
<dbReference type="GO" id="GO:0032299">
    <property type="term" value="C:ribonuclease H2 complex"/>
    <property type="evidence" value="ECO:0007669"/>
    <property type="project" value="TreeGrafter"/>
</dbReference>
<evidence type="ECO:0000256" key="14">
    <source>
        <dbReference type="HAMAP-Rule" id="MF_00052"/>
    </source>
</evidence>
<proteinExistence type="inferred from homology"/>
<feature type="domain" description="RNase H type-2" evidence="17">
    <location>
        <begin position="16"/>
        <end position="210"/>
    </location>
</feature>
<evidence type="ECO:0000256" key="13">
    <source>
        <dbReference type="ARBA" id="ARBA00023211"/>
    </source>
</evidence>
<keyword evidence="8 14" id="KW-0963">Cytoplasm</keyword>
<gene>
    <name evidence="14" type="primary">rnhB</name>
    <name evidence="18" type="ORF">ISALK_03475</name>
</gene>
<keyword evidence="9 14" id="KW-0540">Nuclease</keyword>
<feature type="binding site" evidence="14 15">
    <location>
        <position position="23"/>
    </location>
    <ligand>
        <name>a divalent metal cation</name>
        <dbReference type="ChEBI" id="CHEBI:60240"/>
    </ligand>
</feature>
<dbReference type="GO" id="GO:0030145">
    <property type="term" value="F:manganese ion binding"/>
    <property type="evidence" value="ECO:0007669"/>
    <property type="project" value="UniProtKB-UniRule"/>
</dbReference>
<dbReference type="RefSeq" id="WP_160719078.1">
    <property type="nucleotide sequence ID" value="NZ_SUMG01000003.1"/>
</dbReference>
<comment type="cofactor">
    <cofactor evidence="2">
        <name>Mg(2+)</name>
        <dbReference type="ChEBI" id="CHEBI:18420"/>
    </cofactor>
</comment>
<evidence type="ECO:0000256" key="15">
    <source>
        <dbReference type="PROSITE-ProRule" id="PRU01319"/>
    </source>
</evidence>
<dbReference type="InterPro" id="IPR012337">
    <property type="entry name" value="RNaseH-like_sf"/>
</dbReference>
<dbReference type="InterPro" id="IPR022898">
    <property type="entry name" value="RNase_HII"/>
</dbReference>
<comment type="similarity">
    <text evidence="5 14 16">Belongs to the RNase HII family.</text>
</comment>
<feature type="binding site" evidence="14 15">
    <location>
        <position position="22"/>
    </location>
    <ligand>
        <name>a divalent metal cation</name>
        <dbReference type="ChEBI" id="CHEBI:60240"/>
    </ligand>
</feature>
<dbReference type="PANTHER" id="PTHR10954:SF18">
    <property type="entry name" value="RIBONUCLEASE HII"/>
    <property type="match status" value="1"/>
</dbReference>
<dbReference type="Pfam" id="PF01351">
    <property type="entry name" value="RNase_HII"/>
    <property type="match status" value="1"/>
</dbReference>
<evidence type="ECO:0000313" key="18">
    <source>
        <dbReference type="EMBL" id="NBG87552.1"/>
    </source>
</evidence>
<dbReference type="PROSITE" id="PS51975">
    <property type="entry name" value="RNASE_H_2"/>
    <property type="match status" value="1"/>
</dbReference>
<feature type="binding site" evidence="14 15">
    <location>
        <position position="120"/>
    </location>
    <ligand>
        <name>a divalent metal cation</name>
        <dbReference type="ChEBI" id="CHEBI:60240"/>
    </ligand>
</feature>
<comment type="caution">
    <text evidence="18">The sequence shown here is derived from an EMBL/GenBank/DDBJ whole genome shotgun (WGS) entry which is preliminary data.</text>
</comment>
<evidence type="ECO:0000256" key="11">
    <source>
        <dbReference type="ARBA" id="ARBA00022759"/>
    </source>
</evidence>
<evidence type="ECO:0000256" key="6">
    <source>
        <dbReference type="ARBA" id="ARBA00012180"/>
    </source>
</evidence>
<dbReference type="GO" id="GO:0005737">
    <property type="term" value="C:cytoplasm"/>
    <property type="evidence" value="ECO:0007669"/>
    <property type="project" value="UniProtKB-SubCell"/>
</dbReference>